<gene>
    <name evidence="6" type="ORF">METZ01_LOCUS67832</name>
</gene>
<protein>
    <recommendedName>
        <fullName evidence="3">phosphoglycerate mutase (2,3-diphosphoglycerate-dependent)</fullName>
        <ecNumber evidence="3">5.4.2.11</ecNumber>
    </recommendedName>
</protein>
<dbReference type="EC" id="5.4.2.11" evidence="3"/>
<dbReference type="GO" id="GO:0004619">
    <property type="term" value="F:phosphoglycerate mutase activity"/>
    <property type="evidence" value="ECO:0007669"/>
    <property type="project" value="UniProtKB-EC"/>
</dbReference>
<evidence type="ECO:0000256" key="2">
    <source>
        <dbReference type="ARBA" id="ARBA00006717"/>
    </source>
</evidence>
<organism evidence="6">
    <name type="scientific">marine metagenome</name>
    <dbReference type="NCBI Taxonomy" id="408172"/>
    <lineage>
        <taxon>unclassified sequences</taxon>
        <taxon>metagenomes</taxon>
        <taxon>ecological metagenomes</taxon>
    </lineage>
</organism>
<comment type="catalytic activity">
    <reaction evidence="1">
        <text>(2R)-2-phosphoglycerate = (2R)-3-phosphoglycerate</text>
        <dbReference type="Rhea" id="RHEA:15901"/>
        <dbReference type="ChEBI" id="CHEBI:58272"/>
        <dbReference type="ChEBI" id="CHEBI:58289"/>
        <dbReference type="EC" id="5.4.2.11"/>
    </reaction>
</comment>
<proteinExistence type="inferred from homology"/>
<reference evidence="6" key="1">
    <citation type="submission" date="2018-05" db="EMBL/GenBank/DDBJ databases">
        <authorList>
            <person name="Lanie J.A."/>
            <person name="Ng W.-L."/>
            <person name="Kazmierczak K.M."/>
            <person name="Andrzejewski T.M."/>
            <person name="Davidsen T.M."/>
            <person name="Wayne K.J."/>
            <person name="Tettelin H."/>
            <person name="Glass J.I."/>
            <person name="Rusch D."/>
            <person name="Podicherti R."/>
            <person name="Tsui H.-C.T."/>
            <person name="Winkler M.E."/>
        </authorList>
    </citation>
    <scope>NUCLEOTIDE SEQUENCE</scope>
</reference>
<evidence type="ECO:0000256" key="5">
    <source>
        <dbReference type="ARBA" id="ARBA00023235"/>
    </source>
</evidence>
<evidence type="ECO:0000256" key="3">
    <source>
        <dbReference type="ARBA" id="ARBA00012028"/>
    </source>
</evidence>
<dbReference type="InterPro" id="IPR029033">
    <property type="entry name" value="His_PPase_superfam"/>
</dbReference>
<keyword evidence="5" id="KW-0413">Isomerase</keyword>
<dbReference type="HAMAP" id="MF_01039">
    <property type="entry name" value="PGAM_GpmA"/>
    <property type="match status" value="1"/>
</dbReference>
<dbReference type="InterPro" id="IPR001345">
    <property type="entry name" value="PG/BPGM_mutase_AS"/>
</dbReference>
<dbReference type="CDD" id="cd07067">
    <property type="entry name" value="HP_PGM_like"/>
    <property type="match status" value="1"/>
</dbReference>
<dbReference type="EMBL" id="UINC01004527">
    <property type="protein sequence ID" value="SVA14978.1"/>
    <property type="molecule type" value="Genomic_DNA"/>
</dbReference>
<feature type="non-terminal residue" evidence="6">
    <location>
        <position position="1"/>
    </location>
</feature>
<dbReference type="GO" id="GO:0006096">
    <property type="term" value="P:glycolytic process"/>
    <property type="evidence" value="ECO:0007669"/>
    <property type="project" value="UniProtKB-KW"/>
</dbReference>
<comment type="similarity">
    <text evidence="2">Belongs to the phosphoglycerate mutase family. BPG-dependent PGAM subfamily.</text>
</comment>
<dbReference type="PROSITE" id="PS00175">
    <property type="entry name" value="PG_MUTASE"/>
    <property type="match status" value="1"/>
</dbReference>
<dbReference type="Gene3D" id="3.40.50.1240">
    <property type="entry name" value="Phosphoglycerate mutase-like"/>
    <property type="match status" value="1"/>
</dbReference>
<accession>A0A381THF6</accession>
<name>A0A381THF6_9ZZZZ</name>
<sequence length="248" mass="27998">VAGKLVLCRHGQSKWNLENRFTGWVDVDLTEQGQTEALEAGQQLNGTELTFDVAYTSVLKRATKTLFIILEEMNLTWIPVINSWELNERHYGALQGLYKADVAKQYGEDQVHVWRRSYDTPPPVMAEDDSAHPRFDAKYDGLDSLPGSESLKDTLNRVKPYWQENILPSLLGNQNVLIVAHGNSLRSLIKIIDNISDHDIVSLNIPTGVPLVYEFNENLKPTSKYFLGDEEAIKKATEMIAQQGSIKK</sequence>
<dbReference type="FunFam" id="3.40.50.1240:FF:000003">
    <property type="entry name" value="2,3-bisphosphoglycerate-dependent phosphoglycerate mutase"/>
    <property type="match status" value="1"/>
</dbReference>
<dbReference type="InterPro" id="IPR013078">
    <property type="entry name" value="His_Pase_superF_clade-1"/>
</dbReference>
<dbReference type="SUPFAM" id="SSF53254">
    <property type="entry name" value="Phosphoglycerate mutase-like"/>
    <property type="match status" value="1"/>
</dbReference>
<evidence type="ECO:0000256" key="4">
    <source>
        <dbReference type="ARBA" id="ARBA00023152"/>
    </source>
</evidence>
<dbReference type="PIRSF" id="PIRSF000709">
    <property type="entry name" value="6PFK_2-Ptase"/>
    <property type="match status" value="1"/>
</dbReference>
<keyword evidence="4" id="KW-0324">Glycolysis</keyword>
<dbReference type="InterPro" id="IPR005952">
    <property type="entry name" value="Phosphogly_mut1"/>
</dbReference>
<evidence type="ECO:0000313" key="6">
    <source>
        <dbReference type="EMBL" id="SVA14978.1"/>
    </source>
</evidence>
<dbReference type="Pfam" id="PF00300">
    <property type="entry name" value="His_Phos_1"/>
    <property type="match status" value="1"/>
</dbReference>
<dbReference type="NCBIfam" id="NF010713">
    <property type="entry name" value="PRK14115.1"/>
    <property type="match status" value="1"/>
</dbReference>
<evidence type="ECO:0000256" key="1">
    <source>
        <dbReference type="ARBA" id="ARBA00000380"/>
    </source>
</evidence>
<dbReference type="PANTHER" id="PTHR11931">
    <property type="entry name" value="PHOSPHOGLYCERATE MUTASE"/>
    <property type="match status" value="1"/>
</dbReference>
<dbReference type="SMART" id="SM00855">
    <property type="entry name" value="PGAM"/>
    <property type="match status" value="1"/>
</dbReference>
<dbReference type="NCBIfam" id="TIGR01258">
    <property type="entry name" value="pgm_1"/>
    <property type="match status" value="1"/>
</dbReference>
<dbReference type="AlphaFoldDB" id="A0A381THF6"/>